<proteinExistence type="inferred from homology"/>
<evidence type="ECO:0000256" key="4">
    <source>
        <dbReference type="PROSITE-ProRule" id="PRU00284"/>
    </source>
</evidence>
<evidence type="ECO:0000313" key="8">
    <source>
        <dbReference type="EMBL" id="CAA6825858.1"/>
    </source>
</evidence>
<comment type="subcellular location">
    <subcellularLocation>
        <location evidence="1">Membrane</location>
    </subcellularLocation>
</comment>
<dbReference type="SMART" id="SM00304">
    <property type="entry name" value="HAMP"/>
    <property type="match status" value="2"/>
</dbReference>
<dbReference type="InterPro" id="IPR004089">
    <property type="entry name" value="MCPsignal_dom"/>
</dbReference>
<name>A0A6S6UCH8_9GAMM</name>
<dbReference type="Pfam" id="PF00015">
    <property type="entry name" value="MCPsignal"/>
    <property type="match status" value="1"/>
</dbReference>
<reference evidence="8" key="1">
    <citation type="submission" date="2020-01" db="EMBL/GenBank/DDBJ databases">
        <authorList>
            <person name="Meier V. D."/>
            <person name="Meier V D."/>
        </authorList>
    </citation>
    <scope>NUCLEOTIDE SEQUENCE</scope>
    <source>
        <strain evidence="8">HLG_WM_MAG_08</strain>
    </source>
</reference>
<accession>A0A6S6UCH8</accession>
<dbReference type="PANTHER" id="PTHR32089:SF114">
    <property type="entry name" value="METHYL-ACCEPTING CHEMOTAXIS PROTEIN MCPB"/>
    <property type="match status" value="1"/>
</dbReference>
<protein>
    <submittedName>
        <fullName evidence="8">Methyl-accepting chemotaxis protein</fullName>
    </submittedName>
</protein>
<keyword evidence="5" id="KW-0472">Membrane</keyword>
<dbReference type="GO" id="GO:0016020">
    <property type="term" value="C:membrane"/>
    <property type="evidence" value="ECO:0007669"/>
    <property type="project" value="UniProtKB-SubCell"/>
</dbReference>
<dbReference type="GO" id="GO:0007165">
    <property type="term" value="P:signal transduction"/>
    <property type="evidence" value="ECO:0007669"/>
    <property type="project" value="UniProtKB-KW"/>
</dbReference>
<dbReference type="InterPro" id="IPR003660">
    <property type="entry name" value="HAMP_dom"/>
</dbReference>
<comment type="similarity">
    <text evidence="3">Belongs to the methyl-accepting chemotaxis (MCP) protein family.</text>
</comment>
<feature type="transmembrane region" description="Helical" evidence="5">
    <location>
        <begin position="203"/>
        <end position="226"/>
    </location>
</feature>
<dbReference type="PROSITE" id="PS50885">
    <property type="entry name" value="HAMP"/>
    <property type="match status" value="2"/>
</dbReference>
<keyword evidence="2 4" id="KW-0807">Transducer</keyword>
<organism evidence="8">
    <name type="scientific">uncultured Thiotrichaceae bacterium</name>
    <dbReference type="NCBI Taxonomy" id="298394"/>
    <lineage>
        <taxon>Bacteria</taxon>
        <taxon>Pseudomonadati</taxon>
        <taxon>Pseudomonadota</taxon>
        <taxon>Gammaproteobacteria</taxon>
        <taxon>Thiotrichales</taxon>
        <taxon>Thiotrichaceae</taxon>
        <taxon>environmental samples</taxon>
    </lineage>
</organism>
<dbReference type="Gene3D" id="6.10.340.10">
    <property type="match status" value="1"/>
</dbReference>
<feature type="transmembrane region" description="Helical" evidence="5">
    <location>
        <begin position="24"/>
        <end position="46"/>
    </location>
</feature>
<keyword evidence="5" id="KW-0812">Transmembrane</keyword>
<dbReference type="GO" id="GO:0006935">
    <property type="term" value="P:chemotaxis"/>
    <property type="evidence" value="ECO:0007669"/>
    <property type="project" value="UniProtKB-ARBA"/>
</dbReference>
<feature type="domain" description="HAMP" evidence="7">
    <location>
        <begin position="227"/>
        <end position="279"/>
    </location>
</feature>
<sequence>MSTITNEKKGRGGFLSRRSVAQRIYFLVLVPLVLLLLIGVGSIFALNQNEQALLDARDRITAMDAGNKLIRRTQRDYLILLHEVSEGSVTWASGLKRLDAARQAFIEITIPRYKVAKGVGIADALPDPEFSAVLAEMDRLVELMLNGRKLLEQEDRNALELYLLNDLEADTAPFRDAIHQQVQNDLQQTYDEFDLATTNARNFLLAITLATGLGMLLAALLGFIIYRSISFQVSKLTGTIRDISAGDLNARVEFEGKNELVELGDAFDGMVEERIVTQRRINEEHEQLNDSVFSLLEAVADLSDRNLTVRAVVTEDATGPLADAINQLAEDTGETLLQVRDVAELVESTSADVNQHALAVNKLSELERAEAEETMQQVAYILKGLNSIAKSAQQADSVANITSATTRSAQESVARMLNSIAGIRDNVQETGKRLKRLGERSQEISRIVDIINTISERTTVLALNANMQATAAGEAGRGFSVIAEEIQHLSESSRESTEQIGVLVRNIQQEANTTMTNMDETISEVVGGSTLAEQAAEQMDATLEATTRLVTSVGKIATDSADQAAISHELQGRAERIVEATQTTGKELLSLTGLTRNMASYGQRLAQAVKVFKLER</sequence>
<dbReference type="SUPFAM" id="SSF58104">
    <property type="entry name" value="Methyl-accepting chemotaxis protein (MCP) signaling domain"/>
    <property type="match status" value="1"/>
</dbReference>
<evidence type="ECO:0000256" key="1">
    <source>
        <dbReference type="ARBA" id="ARBA00004370"/>
    </source>
</evidence>
<evidence type="ECO:0000256" key="3">
    <source>
        <dbReference type="ARBA" id="ARBA00029447"/>
    </source>
</evidence>
<dbReference type="Pfam" id="PF00672">
    <property type="entry name" value="HAMP"/>
    <property type="match status" value="1"/>
</dbReference>
<dbReference type="PANTHER" id="PTHR32089">
    <property type="entry name" value="METHYL-ACCEPTING CHEMOTAXIS PROTEIN MCPB"/>
    <property type="match status" value="1"/>
</dbReference>
<evidence type="ECO:0000259" key="7">
    <source>
        <dbReference type="PROSITE" id="PS50885"/>
    </source>
</evidence>
<dbReference type="PROSITE" id="PS50111">
    <property type="entry name" value="CHEMOTAXIS_TRANSDUC_2"/>
    <property type="match status" value="1"/>
</dbReference>
<dbReference type="SMART" id="SM00283">
    <property type="entry name" value="MA"/>
    <property type="match status" value="1"/>
</dbReference>
<dbReference type="AlphaFoldDB" id="A0A6S6UCH8"/>
<evidence type="ECO:0000256" key="5">
    <source>
        <dbReference type="SAM" id="Phobius"/>
    </source>
</evidence>
<dbReference type="Gene3D" id="1.10.287.950">
    <property type="entry name" value="Methyl-accepting chemotaxis protein"/>
    <property type="match status" value="1"/>
</dbReference>
<feature type="domain" description="HAMP" evidence="7">
    <location>
        <begin position="295"/>
        <end position="337"/>
    </location>
</feature>
<feature type="domain" description="Methyl-accepting transducer" evidence="6">
    <location>
        <begin position="342"/>
        <end position="578"/>
    </location>
</feature>
<evidence type="ECO:0000256" key="2">
    <source>
        <dbReference type="ARBA" id="ARBA00023224"/>
    </source>
</evidence>
<gene>
    <name evidence="8" type="ORF">HELGO_WM25754</name>
</gene>
<dbReference type="EMBL" id="CACVAV010000410">
    <property type="protein sequence ID" value="CAA6825858.1"/>
    <property type="molecule type" value="Genomic_DNA"/>
</dbReference>
<dbReference type="CDD" id="cd06225">
    <property type="entry name" value="HAMP"/>
    <property type="match status" value="1"/>
</dbReference>
<keyword evidence="5" id="KW-1133">Transmembrane helix</keyword>
<evidence type="ECO:0000259" key="6">
    <source>
        <dbReference type="PROSITE" id="PS50111"/>
    </source>
</evidence>